<keyword evidence="1" id="KW-0472">Membrane</keyword>
<keyword evidence="3" id="KW-1185">Reference proteome</keyword>
<accession>K3Y3T1</accession>
<organism evidence="2 3">
    <name type="scientific">Setaria italica</name>
    <name type="common">Foxtail millet</name>
    <name type="synonym">Panicum italicum</name>
    <dbReference type="NCBI Taxonomy" id="4555"/>
    <lineage>
        <taxon>Eukaryota</taxon>
        <taxon>Viridiplantae</taxon>
        <taxon>Streptophyta</taxon>
        <taxon>Embryophyta</taxon>
        <taxon>Tracheophyta</taxon>
        <taxon>Spermatophyta</taxon>
        <taxon>Magnoliopsida</taxon>
        <taxon>Liliopsida</taxon>
        <taxon>Poales</taxon>
        <taxon>Poaceae</taxon>
        <taxon>PACMAD clade</taxon>
        <taxon>Panicoideae</taxon>
        <taxon>Panicodae</taxon>
        <taxon>Paniceae</taxon>
        <taxon>Cenchrinae</taxon>
        <taxon>Setaria</taxon>
    </lineage>
</organism>
<reference evidence="3" key="1">
    <citation type="journal article" date="2012" name="Nat. Biotechnol.">
        <title>Reference genome sequence of the model plant Setaria.</title>
        <authorList>
            <person name="Bennetzen J.L."/>
            <person name="Schmutz J."/>
            <person name="Wang H."/>
            <person name="Percifield R."/>
            <person name="Hawkins J."/>
            <person name="Pontaroli A.C."/>
            <person name="Estep M."/>
            <person name="Feng L."/>
            <person name="Vaughn J.N."/>
            <person name="Grimwood J."/>
            <person name="Jenkins J."/>
            <person name="Barry K."/>
            <person name="Lindquist E."/>
            <person name="Hellsten U."/>
            <person name="Deshpande S."/>
            <person name="Wang X."/>
            <person name="Wu X."/>
            <person name="Mitros T."/>
            <person name="Triplett J."/>
            <person name="Yang X."/>
            <person name="Ye C.Y."/>
            <person name="Mauro-Herrera M."/>
            <person name="Wang L."/>
            <person name="Li P."/>
            <person name="Sharma M."/>
            <person name="Sharma R."/>
            <person name="Ronald P.C."/>
            <person name="Panaud O."/>
            <person name="Kellogg E.A."/>
            <person name="Brutnell T.P."/>
            <person name="Doust A.N."/>
            <person name="Tuskan G.A."/>
            <person name="Rokhsar D."/>
            <person name="Devos K.M."/>
        </authorList>
    </citation>
    <scope>NUCLEOTIDE SEQUENCE [LARGE SCALE GENOMIC DNA]</scope>
    <source>
        <strain evidence="3">cv. Yugu1</strain>
    </source>
</reference>
<dbReference type="Proteomes" id="UP000004995">
    <property type="component" value="Unassembled WGS sequence"/>
</dbReference>
<reference evidence="2" key="2">
    <citation type="submission" date="2018-08" db="UniProtKB">
        <authorList>
            <consortium name="EnsemblPlants"/>
        </authorList>
    </citation>
    <scope>IDENTIFICATION</scope>
    <source>
        <strain evidence="2">Yugu1</strain>
    </source>
</reference>
<dbReference type="AlphaFoldDB" id="K3Y3T1"/>
<dbReference type="Gramene" id="KQL11229">
    <property type="protein sequence ID" value="KQL11229"/>
    <property type="gene ID" value="SETIT_008869mg"/>
</dbReference>
<proteinExistence type="predicted"/>
<dbReference type="EMBL" id="AGNK02002587">
    <property type="status" value="NOT_ANNOTATED_CDS"/>
    <property type="molecule type" value="Genomic_DNA"/>
</dbReference>
<dbReference type="InParanoid" id="K3Y3T1"/>
<evidence type="ECO:0000313" key="3">
    <source>
        <dbReference type="Proteomes" id="UP000004995"/>
    </source>
</evidence>
<keyword evidence="1" id="KW-1133">Transmembrane helix</keyword>
<dbReference type="HOGENOM" id="CLU_3385632_0_0_1"/>
<keyword evidence="1" id="KW-0812">Transmembrane</keyword>
<feature type="transmembrane region" description="Helical" evidence="1">
    <location>
        <begin position="6"/>
        <end position="25"/>
    </location>
</feature>
<sequence length="33" mass="4032">MNISPYYSHLTLLSFDIFCHLYIFVSRQVYMKT</sequence>
<protein>
    <submittedName>
        <fullName evidence="2">Uncharacterized protein</fullName>
    </submittedName>
</protein>
<dbReference type="EnsemblPlants" id="KQL11229">
    <property type="protein sequence ID" value="KQL11229"/>
    <property type="gene ID" value="SETIT_008869mg"/>
</dbReference>
<name>K3Y3T1_SETIT</name>
<evidence type="ECO:0000256" key="1">
    <source>
        <dbReference type="SAM" id="Phobius"/>
    </source>
</evidence>
<evidence type="ECO:0000313" key="2">
    <source>
        <dbReference type="EnsemblPlants" id="KQL11229"/>
    </source>
</evidence>